<keyword evidence="6" id="KW-1185">Reference proteome</keyword>
<organism evidence="5 6">
    <name type="scientific">Streptosporangium nondiastaticum</name>
    <dbReference type="NCBI Taxonomy" id="35764"/>
    <lineage>
        <taxon>Bacteria</taxon>
        <taxon>Bacillati</taxon>
        <taxon>Actinomycetota</taxon>
        <taxon>Actinomycetes</taxon>
        <taxon>Streptosporangiales</taxon>
        <taxon>Streptosporangiaceae</taxon>
        <taxon>Streptosporangium</taxon>
    </lineage>
</organism>
<proteinExistence type="predicted"/>
<dbReference type="SUPFAM" id="SSF53098">
    <property type="entry name" value="Ribonuclease H-like"/>
    <property type="match status" value="1"/>
</dbReference>
<keyword evidence="3" id="KW-0269">Exonuclease</keyword>
<dbReference type="PANTHER" id="PTHR30231">
    <property type="entry name" value="DNA POLYMERASE III SUBUNIT EPSILON"/>
    <property type="match status" value="1"/>
</dbReference>
<evidence type="ECO:0000313" key="5">
    <source>
        <dbReference type="EMBL" id="PSJ28235.1"/>
    </source>
</evidence>
<accession>A0A9X7JR06</accession>
<dbReference type="NCBIfam" id="NF005927">
    <property type="entry name" value="PRK07942.1"/>
    <property type="match status" value="1"/>
</dbReference>
<comment type="caution">
    <text evidence="5">The sequence shown here is derived from an EMBL/GenBank/DDBJ whole genome shotgun (WGS) entry which is preliminary data.</text>
</comment>
<gene>
    <name evidence="5" type="ORF">B7P34_13450</name>
</gene>
<dbReference type="Proteomes" id="UP000242427">
    <property type="component" value="Unassembled WGS sequence"/>
</dbReference>
<dbReference type="GO" id="GO:0003676">
    <property type="term" value="F:nucleic acid binding"/>
    <property type="evidence" value="ECO:0007669"/>
    <property type="project" value="InterPro"/>
</dbReference>
<dbReference type="EMBL" id="PXWG01000027">
    <property type="protein sequence ID" value="PSJ28235.1"/>
    <property type="molecule type" value="Genomic_DNA"/>
</dbReference>
<dbReference type="InterPro" id="IPR012337">
    <property type="entry name" value="RNaseH-like_sf"/>
</dbReference>
<reference evidence="5 6" key="1">
    <citation type="submission" date="2018-03" db="EMBL/GenBank/DDBJ databases">
        <title>Chitinolytic properties of Streptosporangium nondiastaticum TBG75A20.</title>
        <authorList>
            <person name="Gayathri V."/>
            <person name="Shiburaj S."/>
        </authorList>
    </citation>
    <scope>NUCLEOTIDE SEQUENCE [LARGE SCALE GENOMIC DNA]</scope>
    <source>
        <strain evidence="5 6">TBG75A20</strain>
    </source>
</reference>
<evidence type="ECO:0000256" key="3">
    <source>
        <dbReference type="ARBA" id="ARBA00022839"/>
    </source>
</evidence>
<dbReference type="InterPro" id="IPR013520">
    <property type="entry name" value="Ribonucl_H"/>
</dbReference>
<name>A0A9X7JR06_9ACTN</name>
<keyword evidence="2" id="KW-0378">Hydrolase</keyword>
<dbReference type="InterPro" id="IPR036397">
    <property type="entry name" value="RNaseH_sf"/>
</dbReference>
<dbReference type="GO" id="GO:0008408">
    <property type="term" value="F:3'-5' exonuclease activity"/>
    <property type="evidence" value="ECO:0007669"/>
    <property type="project" value="TreeGrafter"/>
</dbReference>
<dbReference type="RefSeq" id="WP_106676187.1">
    <property type="nucleotide sequence ID" value="NZ_PXWG01000027.1"/>
</dbReference>
<dbReference type="OrthoDB" id="9791657at2"/>
<dbReference type="AlphaFoldDB" id="A0A9X7JR06"/>
<dbReference type="SMART" id="SM00479">
    <property type="entry name" value="EXOIII"/>
    <property type="match status" value="1"/>
</dbReference>
<protein>
    <submittedName>
        <fullName evidence="5">DNA polymerase III subunit epsilon</fullName>
    </submittedName>
</protein>
<evidence type="ECO:0000313" key="6">
    <source>
        <dbReference type="Proteomes" id="UP000242427"/>
    </source>
</evidence>
<dbReference type="Pfam" id="PF00929">
    <property type="entry name" value="RNase_T"/>
    <property type="match status" value="1"/>
</dbReference>
<dbReference type="CDD" id="cd06127">
    <property type="entry name" value="DEDDh"/>
    <property type="match status" value="1"/>
</dbReference>
<dbReference type="Gene3D" id="3.30.420.10">
    <property type="entry name" value="Ribonuclease H-like superfamily/Ribonuclease H"/>
    <property type="match status" value="1"/>
</dbReference>
<evidence type="ECO:0000256" key="1">
    <source>
        <dbReference type="ARBA" id="ARBA00022722"/>
    </source>
</evidence>
<dbReference type="PANTHER" id="PTHR30231:SF4">
    <property type="entry name" value="PROTEIN NEN2"/>
    <property type="match status" value="1"/>
</dbReference>
<dbReference type="GO" id="GO:0005829">
    <property type="term" value="C:cytosol"/>
    <property type="evidence" value="ECO:0007669"/>
    <property type="project" value="TreeGrafter"/>
</dbReference>
<evidence type="ECO:0000256" key="2">
    <source>
        <dbReference type="ARBA" id="ARBA00022801"/>
    </source>
</evidence>
<sequence length="247" mass="26783">MTAPTWPDGRLVAFDTETTGIAHDADRIVAAAVVETGGGLETKVSEWLIDPGMEIPEAATAVHGITTERARAEGAPAAAAVEEITAMLASLMGAGHPLVVFNARFDLTLLDRECRRHDLVPLADRLSNGQLAPVIDPLVIDRQLDGFRSGSRKLPDLCRHWQVRHDGPHTPVADALAAARLAWRIGHVFPRLGAMDLRALHALQTEQAAKQAVSLQRYLRRTDSTAYVEPAWPCIPHTTNDTEGHQG</sequence>
<keyword evidence="1" id="KW-0540">Nuclease</keyword>
<feature type="domain" description="Exonuclease" evidence="4">
    <location>
        <begin position="10"/>
        <end position="191"/>
    </location>
</feature>
<evidence type="ECO:0000259" key="4">
    <source>
        <dbReference type="SMART" id="SM00479"/>
    </source>
</evidence>